<reference evidence="3" key="1">
    <citation type="submission" date="2015-02" db="EMBL/GenBank/DDBJ databases">
        <title>Description and complete genome sequence of the first cultured representative of the subdivision 5 of the Verrucomicrobia phylum.</title>
        <authorList>
            <person name="Spring S."/>
            <person name="Bunk B."/>
            <person name="Sproer C."/>
            <person name="Klenk H.-P."/>
        </authorList>
    </citation>
    <scope>NUCLEOTIDE SEQUENCE [LARGE SCALE GENOMIC DNA]</scope>
    <source>
        <strain evidence="3">L21-Fru-AB</strain>
    </source>
</reference>
<dbReference type="RefSeq" id="WP_052880954.1">
    <property type="nucleotide sequence ID" value="NZ_CP010904.1"/>
</dbReference>
<dbReference type="OrthoDB" id="9794512at2"/>
<dbReference type="PANTHER" id="PTHR43471">
    <property type="entry name" value="ABC TRANSPORTER PERMEASE"/>
    <property type="match status" value="1"/>
</dbReference>
<proteinExistence type="predicted"/>
<organism evidence="2 3">
    <name type="scientific">Kiritimatiella glycovorans</name>
    <dbReference type="NCBI Taxonomy" id="1307763"/>
    <lineage>
        <taxon>Bacteria</taxon>
        <taxon>Pseudomonadati</taxon>
        <taxon>Kiritimatiellota</taxon>
        <taxon>Kiritimatiellia</taxon>
        <taxon>Kiritimatiellales</taxon>
        <taxon>Kiritimatiellaceae</taxon>
        <taxon>Kiritimatiella</taxon>
    </lineage>
</organism>
<feature type="transmembrane region" description="Helical" evidence="1">
    <location>
        <begin position="173"/>
        <end position="195"/>
    </location>
</feature>
<feature type="transmembrane region" description="Helical" evidence="1">
    <location>
        <begin position="148"/>
        <end position="166"/>
    </location>
</feature>
<gene>
    <name evidence="2" type="ORF">L21SP4_00246</name>
</gene>
<feature type="transmembrane region" description="Helical" evidence="1">
    <location>
        <begin position="108"/>
        <end position="128"/>
    </location>
</feature>
<feature type="transmembrane region" description="Helical" evidence="1">
    <location>
        <begin position="228"/>
        <end position="246"/>
    </location>
</feature>
<name>A0A0G3EHA0_9BACT</name>
<keyword evidence="1" id="KW-1133">Transmembrane helix</keyword>
<dbReference type="Pfam" id="PF12679">
    <property type="entry name" value="ABC2_membrane_2"/>
    <property type="match status" value="1"/>
</dbReference>
<reference evidence="2 3" key="2">
    <citation type="journal article" date="2016" name="ISME J.">
        <title>Characterization of the first cultured representative of Verrucomicrobia subdivision 5 indicates the proposal of a novel phylum.</title>
        <authorList>
            <person name="Spring S."/>
            <person name="Bunk B."/>
            <person name="Sproer C."/>
            <person name="Schumann P."/>
            <person name="Rohde M."/>
            <person name="Tindall B.J."/>
            <person name="Klenk H.P."/>
        </authorList>
    </citation>
    <scope>NUCLEOTIDE SEQUENCE [LARGE SCALE GENOMIC DNA]</scope>
    <source>
        <strain evidence="2 3">L21-Fru-AB</strain>
    </source>
</reference>
<dbReference type="Proteomes" id="UP000035268">
    <property type="component" value="Chromosome"/>
</dbReference>
<feature type="transmembrane region" description="Helical" evidence="1">
    <location>
        <begin position="21"/>
        <end position="43"/>
    </location>
</feature>
<keyword evidence="1" id="KW-0812">Transmembrane</keyword>
<feature type="transmembrane region" description="Helical" evidence="1">
    <location>
        <begin position="55"/>
        <end position="76"/>
    </location>
</feature>
<protein>
    <submittedName>
        <fullName evidence="2">Gliding motility-associated ABC transporter permease protein GldF</fullName>
    </submittedName>
</protein>
<dbReference type="STRING" id="1307763.L21SP4_00246"/>
<evidence type="ECO:0000313" key="3">
    <source>
        <dbReference type="Proteomes" id="UP000035268"/>
    </source>
</evidence>
<dbReference type="AlphaFoldDB" id="A0A0G3EHA0"/>
<dbReference type="KEGG" id="vbl:L21SP4_00246"/>
<accession>A0A0G3EHA0</accession>
<evidence type="ECO:0000313" key="2">
    <source>
        <dbReference type="EMBL" id="AKJ63529.1"/>
    </source>
</evidence>
<keyword evidence="1" id="KW-0472">Membrane</keyword>
<keyword evidence="3" id="KW-1185">Reference proteome</keyword>
<dbReference type="EMBL" id="CP010904">
    <property type="protein sequence ID" value="AKJ63529.1"/>
    <property type="molecule type" value="Genomic_DNA"/>
</dbReference>
<sequence length="254" mass="27423">MNRVGAFRSLWWKEFAGYFRSPIAGVAAFVFLVLMALSFWKLVSMLSTGEELARILPWFFGSPLIWFSMPLLAPLLTMRLFAEERRSGTLETLLTAPVSEGTAVAAKFAGAWAFLALLWLPAFAYLAVLDHMVAGAQLMDPAASAVGYLGAVLGGSVYLAAGLLFSAASASQIAAAIGAFCVLTAGSLLALFGAYSTAAPALRRTGEYICPYLHMLEFSRGVLDTRPMIFYLSVSALLLFASARILEARKWRTP</sequence>
<evidence type="ECO:0000256" key="1">
    <source>
        <dbReference type="SAM" id="Phobius"/>
    </source>
</evidence>